<feature type="non-terminal residue" evidence="3">
    <location>
        <position position="1"/>
    </location>
</feature>
<evidence type="ECO:0000259" key="2">
    <source>
        <dbReference type="Pfam" id="PF01070"/>
    </source>
</evidence>
<dbReference type="InterPro" id="IPR000262">
    <property type="entry name" value="FMN-dep_DH"/>
</dbReference>
<accession>A0A383B601</accession>
<dbReference type="AlphaFoldDB" id="A0A383B601"/>
<gene>
    <name evidence="3" type="ORF">METZ01_LOCUS468401</name>
</gene>
<evidence type="ECO:0000256" key="1">
    <source>
        <dbReference type="ARBA" id="ARBA00001917"/>
    </source>
</evidence>
<protein>
    <recommendedName>
        <fullName evidence="2">FMN-dependent dehydrogenase domain-containing protein</fullName>
    </recommendedName>
</protein>
<reference evidence="3" key="1">
    <citation type="submission" date="2018-05" db="EMBL/GenBank/DDBJ databases">
        <authorList>
            <person name="Lanie J.A."/>
            <person name="Ng W.-L."/>
            <person name="Kazmierczak K.M."/>
            <person name="Andrzejewski T.M."/>
            <person name="Davidsen T.M."/>
            <person name="Wayne K.J."/>
            <person name="Tettelin H."/>
            <person name="Glass J.I."/>
            <person name="Rusch D."/>
            <person name="Podicherti R."/>
            <person name="Tsui H.-C.T."/>
            <person name="Winkler M.E."/>
        </authorList>
    </citation>
    <scope>NUCLEOTIDE SEQUENCE</scope>
</reference>
<dbReference type="GO" id="GO:0016491">
    <property type="term" value="F:oxidoreductase activity"/>
    <property type="evidence" value="ECO:0007669"/>
    <property type="project" value="InterPro"/>
</dbReference>
<proteinExistence type="predicted"/>
<dbReference type="EMBL" id="UINC01197855">
    <property type="protein sequence ID" value="SVE15547.1"/>
    <property type="molecule type" value="Genomic_DNA"/>
</dbReference>
<name>A0A383B601_9ZZZZ</name>
<dbReference type="Gene3D" id="3.20.20.70">
    <property type="entry name" value="Aldolase class I"/>
    <property type="match status" value="1"/>
</dbReference>
<dbReference type="Pfam" id="PF01070">
    <property type="entry name" value="FMN_dh"/>
    <property type="match status" value="1"/>
</dbReference>
<evidence type="ECO:0000313" key="3">
    <source>
        <dbReference type="EMBL" id="SVE15547.1"/>
    </source>
</evidence>
<dbReference type="InterPro" id="IPR013785">
    <property type="entry name" value="Aldolase_TIM"/>
</dbReference>
<dbReference type="SUPFAM" id="SSF51395">
    <property type="entry name" value="FMN-linked oxidoreductases"/>
    <property type="match status" value="1"/>
</dbReference>
<organism evidence="3">
    <name type="scientific">marine metagenome</name>
    <dbReference type="NCBI Taxonomy" id="408172"/>
    <lineage>
        <taxon>unclassified sequences</taxon>
        <taxon>metagenomes</taxon>
        <taxon>ecological metagenomes</taxon>
    </lineage>
</organism>
<comment type="cofactor">
    <cofactor evidence="1">
        <name>FMN</name>
        <dbReference type="ChEBI" id="CHEBI:58210"/>
    </cofactor>
</comment>
<sequence>RAYLFGLAAGGEFGVLRALSLLRDEVIRDMALLGTPTVQDIGSKHVRLSKTPVKS</sequence>
<feature type="domain" description="FMN-dependent dehydrogenase" evidence="2">
    <location>
        <begin position="1"/>
        <end position="47"/>
    </location>
</feature>